<organism evidence="1 2">
    <name type="scientific">Choristoneura fumiferana</name>
    <name type="common">Spruce budworm moth</name>
    <name type="synonym">Archips fumiferana</name>
    <dbReference type="NCBI Taxonomy" id="7141"/>
    <lineage>
        <taxon>Eukaryota</taxon>
        <taxon>Metazoa</taxon>
        <taxon>Ecdysozoa</taxon>
        <taxon>Arthropoda</taxon>
        <taxon>Hexapoda</taxon>
        <taxon>Insecta</taxon>
        <taxon>Pterygota</taxon>
        <taxon>Neoptera</taxon>
        <taxon>Endopterygota</taxon>
        <taxon>Lepidoptera</taxon>
        <taxon>Glossata</taxon>
        <taxon>Ditrysia</taxon>
        <taxon>Tortricoidea</taxon>
        <taxon>Tortricidae</taxon>
        <taxon>Tortricinae</taxon>
        <taxon>Choristoneura</taxon>
    </lineage>
</organism>
<protein>
    <submittedName>
        <fullName evidence="1">Uncharacterized protein</fullName>
    </submittedName>
</protein>
<dbReference type="Proteomes" id="UP001064048">
    <property type="component" value="Chromosome 25"/>
</dbReference>
<name>A0ACC0JFW0_CHOFU</name>
<comment type="caution">
    <text evidence="1">The sequence shown here is derived from an EMBL/GenBank/DDBJ whole genome shotgun (WGS) entry which is preliminary data.</text>
</comment>
<dbReference type="EMBL" id="CM046125">
    <property type="protein sequence ID" value="KAI8423026.1"/>
    <property type="molecule type" value="Genomic_DNA"/>
</dbReference>
<evidence type="ECO:0000313" key="2">
    <source>
        <dbReference type="Proteomes" id="UP001064048"/>
    </source>
</evidence>
<accession>A0ACC0JFW0</accession>
<keyword evidence="2" id="KW-1185">Reference proteome</keyword>
<sequence>MTIAQSLDNECTVQLTKCQINIGHVVIGYTVCWTAPVIQKLQSPDLTPLDKPITDENASWIAAILNVGVIIGSQTGAYLSNVIGRKPTLLLAALLLFTSNVILLLSKNFTSLVVGRVVSGLGVGGTACGNLVYIGEIASPEVRGIILTCTGLLHTLGNLLVFSVGPFVSYSVVEYIVIVMTATHVLGLLSIPESPVYHVIKGLGIIPNVLVGEMFSPNVRSTGSSIAMCLGWVAGFTSGLSFGYIIIIIGSHAIFLSFAVINILGCLFTLKFVPETKGKSLTEIEAMLAR</sequence>
<gene>
    <name evidence="1" type="ORF">MSG28_014114</name>
</gene>
<reference evidence="1 2" key="1">
    <citation type="journal article" date="2022" name="Genome Biol. Evol.">
        <title>The Spruce Budworm Genome: Reconstructing the Evolutionary History of Antifreeze Proteins.</title>
        <authorList>
            <person name="Beliveau C."/>
            <person name="Gagne P."/>
            <person name="Picq S."/>
            <person name="Vernygora O."/>
            <person name="Keeling C.I."/>
            <person name="Pinkney K."/>
            <person name="Doucet D."/>
            <person name="Wen F."/>
            <person name="Johnston J.S."/>
            <person name="Maaroufi H."/>
            <person name="Boyle B."/>
            <person name="Laroche J."/>
            <person name="Dewar K."/>
            <person name="Juretic N."/>
            <person name="Blackburn G."/>
            <person name="Nisole A."/>
            <person name="Brunet B."/>
            <person name="Brandao M."/>
            <person name="Lumley L."/>
            <person name="Duan J."/>
            <person name="Quan G."/>
            <person name="Lucarotti C.J."/>
            <person name="Roe A.D."/>
            <person name="Sperling F.A.H."/>
            <person name="Levesque R.C."/>
            <person name="Cusson M."/>
        </authorList>
    </citation>
    <scope>NUCLEOTIDE SEQUENCE [LARGE SCALE GENOMIC DNA]</scope>
    <source>
        <strain evidence="1">Glfc:IPQL:Cfum</strain>
    </source>
</reference>
<proteinExistence type="predicted"/>
<evidence type="ECO:0000313" key="1">
    <source>
        <dbReference type="EMBL" id="KAI8423026.1"/>
    </source>
</evidence>